<comment type="caution">
    <text evidence="2">The sequence shown here is derived from an EMBL/GenBank/DDBJ whole genome shotgun (WGS) entry which is preliminary data.</text>
</comment>
<evidence type="ECO:0000256" key="1">
    <source>
        <dbReference type="SAM" id="MobiDB-lite"/>
    </source>
</evidence>
<dbReference type="Proteomes" id="UP000272015">
    <property type="component" value="Unassembled WGS sequence"/>
</dbReference>
<proteinExistence type="predicted"/>
<sequence length="131" mass="14265">MWIHVDSGHGLVVSSGDPYTGLSEGKSPKTRNPKGARFLQSVSPSGQASFFSVVAESGDTVDLDDMWVLLYHEAGGRVNAELSSPMGVEGERIVSWTTRILMPPYDLATNAFSFEDGRDEQDLGFIVTRRA</sequence>
<dbReference type="AlphaFoldDB" id="A0A3A5MQS7"/>
<organism evidence="2 3">
    <name type="scientific">Cryobacterium melibiosiphilum</name>
    <dbReference type="NCBI Taxonomy" id="995039"/>
    <lineage>
        <taxon>Bacteria</taxon>
        <taxon>Bacillati</taxon>
        <taxon>Actinomycetota</taxon>
        <taxon>Actinomycetes</taxon>
        <taxon>Micrococcales</taxon>
        <taxon>Microbacteriaceae</taxon>
        <taxon>Cryobacterium</taxon>
    </lineage>
</organism>
<protein>
    <submittedName>
        <fullName evidence="2">Uncharacterized protein</fullName>
    </submittedName>
</protein>
<evidence type="ECO:0000313" key="3">
    <source>
        <dbReference type="Proteomes" id="UP000272015"/>
    </source>
</evidence>
<feature type="region of interest" description="Disordered" evidence="1">
    <location>
        <begin position="16"/>
        <end position="38"/>
    </location>
</feature>
<dbReference type="EMBL" id="QZVS01000063">
    <property type="protein sequence ID" value="RJT90189.1"/>
    <property type="molecule type" value="Genomic_DNA"/>
</dbReference>
<accession>A0A3A5MQS7</accession>
<reference evidence="2 3" key="1">
    <citation type="submission" date="2018-09" db="EMBL/GenBank/DDBJ databases">
        <title>Novel species of Cryobacterium.</title>
        <authorList>
            <person name="Liu Q."/>
            <person name="Xin Y.-H."/>
        </authorList>
    </citation>
    <scope>NUCLEOTIDE SEQUENCE [LARGE SCALE GENOMIC DNA]</scope>
    <source>
        <strain evidence="2 3">Hh39</strain>
    </source>
</reference>
<name>A0A3A5MQS7_9MICO</name>
<keyword evidence="3" id="KW-1185">Reference proteome</keyword>
<evidence type="ECO:0000313" key="2">
    <source>
        <dbReference type="EMBL" id="RJT90189.1"/>
    </source>
</evidence>
<gene>
    <name evidence="2" type="ORF">D6T64_04510</name>
</gene>